<evidence type="ECO:0000313" key="7">
    <source>
        <dbReference type="EMBL" id="ASD49217.1"/>
    </source>
</evidence>
<accession>A0A1Q4MFA8</accession>
<sequence length="67" mass="7492">MSGKYRDTSTVVQLQADLNKLLTESAQRSGRTKVQEASLRLRDHLMHFSDIATEGKRFPVKTSGAND</sequence>
<dbReference type="EMBL" id="KY555069">
    <property type="protein sequence ID" value="ASD49217.1"/>
    <property type="molecule type" value="Genomic_DNA"/>
</dbReference>
<keyword evidence="4" id="KW-0963">Cytoplasm</keyword>
<gene>
    <name evidence="7" type="primary">traY</name>
</gene>
<protein>
    <recommendedName>
        <fullName evidence="3">Relaxosome protein TraY</fullName>
    </recommendedName>
</protein>
<evidence type="ECO:0000256" key="3">
    <source>
        <dbReference type="ARBA" id="ARBA00020541"/>
    </source>
</evidence>
<proteinExistence type="inferred from homology"/>
<evidence type="ECO:0000256" key="6">
    <source>
        <dbReference type="ARBA" id="ARBA00023125"/>
    </source>
</evidence>
<keyword evidence="6" id="KW-0238">DNA-binding</keyword>
<dbReference type="Pfam" id="PF05509">
    <property type="entry name" value="TraY"/>
    <property type="match status" value="1"/>
</dbReference>
<name>A0A1Q4MFA8_AERSS</name>
<dbReference type="InterPro" id="IPR008876">
    <property type="entry name" value="TraY"/>
</dbReference>
<organism evidence="7">
    <name type="scientific">Aeromonas salmonicida subsp. salmonicida</name>
    <dbReference type="NCBI Taxonomy" id="29491"/>
    <lineage>
        <taxon>Bacteria</taxon>
        <taxon>Pseudomonadati</taxon>
        <taxon>Pseudomonadota</taxon>
        <taxon>Gammaproteobacteria</taxon>
        <taxon>Aeromonadales</taxon>
        <taxon>Aeromonadaceae</taxon>
        <taxon>Aeromonas</taxon>
    </lineage>
</organism>
<geneLocation type="plasmid" evidence="7">
    <name>pAsa5</name>
</geneLocation>
<evidence type="ECO:0000256" key="5">
    <source>
        <dbReference type="ARBA" id="ARBA00022971"/>
    </source>
</evidence>
<dbReference type="RefSeq" id="WP_043144975.1">
    <property type="nucleotide sequence ID" value="NZ_CP038103.1"/>
</dbReference>
<keyword evidence="7" id="KW-0614">Plasmid</keyword>
<comment type="similarity">
    <text evidence="2">Belongs to the TraY family.</text>
</comment>
<evidence type="ECO:0000256" key="4">
    <source>
        <dbReference type="ARBA" id="ARBA00022490"/>
    </source>
</evidence>
<dbReference type="GO" id="GO:0005737">
    <property type="term" value="C:cytoplasm"/>
    <property type="evidence" value="ECO:0007669"/>
    <property type="project" value="UniProtKB-SubCell"/>
</dbReference>
<dbReference type="GO" id="GO:0003677">
    <property type="term" value="F:DNA binding"/>
    <property type="evidence" value="ECO:0007669"/>
    <property type="project" value="UniProtKB-KW"/>
</dbReference>
<keyword evidence="5" id="KW-0184">Conjugation</keyword>
<comment type="subcellular location">
    <subcellularLocation>
        <location evidence="1">Cytoplasm</location>
    </subcellularLocation>
</comment>
<evidence type="ECO:0000256" key="2">
    <source>
        <dbReference type="ARBA" id="ARBA00007183"/>
    </source>
</evidence>
<evidence type="ECO:0000256" key="1">
    <source>
        <dbReference type="ARBA" id="ARBA00004496"/>
    </source>
</evidence>
<reference evidence="7" key="1">
    <citation type="submission" date="2017-01" db="EMBL/GenBank/DDBJ databases">
        <title>Plasmid composition in Aeromonas salmonicida subsp. salmonicida 01-B526 unravels unsuspected type three secretion system loss patterns.</title>
        <authorList>
            <person name="Tanaka K.H."/>
            <person name="Vincent A.T."/>
            <person name="Emond-Rheault J.-G."/>
            <person name="Adamczuk M."/>
            <person name="Frenette M."/>
            <person name="Charette S.J."/>
        </authorList>
    </citation>
    <scope>NUCLEOTIDE SEQUENCE</scope>
    <source>
        <strain evidence="7">01-B526</strain>
        <plasmid evidence="7">pAsa5</plasmid>
    </source>
</reference>
<dbReference type="AlphaFoldDB" id="A0A1Q4MFA8"/>